<feature type="region of interest" description="Disordered" evidence="1">
    <location>
        <begin position="1"/>
        <end position="60"/>
    </location>
</feature>
<name>A0A504YSY2_FASGI</name>
<accession>A0A504YSY2</accession>
<evidence type="ECO:0000256" key="1">
    <source>
        <dbReference type="SAM" id="MobiDB-lite"/>
    </source>
</evidence>
<dbReference type="OrthoDB" id="6308971at2759"/>
<gene>
    <name evidence="2" type="ORF">FGIG_04445</name>
</gene>
<sequence>MRKLSESRGSKNVPFDNLRDYLTELGDPSPRSLYSGRRSRSRRAKRITNQYQSPCPVSTTSAASPWLPAELMVPDTPAPLREPCNSHTVTNISSVLPSSSSCSVPSSSCSPSLDDIVNKLACFSPVLFSPFTATPSFGRRESENCLSEDSTVSTAGGSISCLCGAADPNGDCLTDCSSSTTTTTTTTIDDDDIDSVHRQTPPPCHSIQRPDAELA</sequence>
<evidence type="ECO:0000313" key="3">
    <source>
        <dbReference type="Proteomes" id="UP000316759"/>
    </source>
</evidence>
<feature type="compositionally biased region" description="Basic residues" evidence="1">
    <location>
        <begin position="37"/>
        <end position="46"/>
    </location>
</feature>
<feature type="compositionally biased region" description="Polar residues" evidence="1">
    <location>
        <begin position="47"/>
        <end position="60"/>
    </location>
</feature>
<dbReference type="AlphaFoldDB" id="A0A504YSY2"/>
<feature type="region of interest" description="Disordered" evidence="1">
    <location>
        <begin position="178"/>
        <end position="215"/>
    </location>
</feature>
<reference evidence="2 3" key="1">
    <citation type="submission" date="2019-04" db="EMBL/GenBank/DDBJ databases">
        <title>Annotation for the trematode Fasciola gigantica.</title>
        <authorList>
            <person name="Choi Y.-J."/>
        </authorList>
    </citation>
    <scope>NUCLEOTIDE SEQUENCE [LARGE SCALE GENOMIC DNA]</scope>
    <source>
        <strain evidence="2">Uganda_cow_1</strain>
    </source>
</reference>
<proteinExistence type="predicted"/>
<dbReference type="EMBL" id="SUNJ01005293">
    <property type="protein sequence ID" value="TPP63735.1"/>
    <property type="molecule type" value="Genomic_DNA"/>
</dbReference>
<keyword evidence="3" id="KW-1185">Reference proteome</keyword>
<protein>
    <submittedName>
        <fullName evidence="2">Uncharacterized protein</fullName>
    </submittedName>
</protein>
<comment type="caution">
    <text evidence="2">The sequence shown here is derived from an EMBL/GenBank/DDBJ whole genome shotgun (WGS) entry which is preliminary data.</text>
</comment>
<organism evidence="2 3">
    <name type="scientific">Fasciola gigantica</name>
    <name type="common">Giant liver fluke</name>
    <dbReference type="NCBI Taxonomy" id="46835"/>
    <lineage>
        <taxon>Eukaryota</taxon>
        <taxon>Metazoa</taxon>
        <taxon>Spiralia</taxon>
        <taxon>Lophotrochozoa</taxon>
        <taxon>Platyhelminthes</taxon>
        <taxon>Trematoda</taxon>
        <taxon>Digenea</taxon>
        <taxon>Plagiorchiida</taxon>
        <taxon>Echinostomata</taxon>
        <taxon>Echinostomatoidea</taxon>
        <taxon>Fasciolidae</taxon>
        <taxon>Fasciola</taxon>
    </lineage>
</organism>
<dbReference type="Proteomes" id="UP000316759">
    <property type="component" value="Unassembled WGS sequence"/>
</dbReference>
<evidence type="ECO:0000313" key="2">
    <source>
        <dbReference type="EMBL" id="TPP63735.1"/>
    </source>
</evidence>
<feature type="compositionally biased region" description="Low complexity" evidence="1">
    <location>
        <begin position="178"/>
        <end position="187"/>
    </location>
</feature>